<dbReference type="NCBIfam" id="NF005972">
    <property type="entry name" value="PRK08058.1"/>
    <property type="match status" value="1"/>
</dbReference>
<proteinExistence type="predicted"/>
<dbReference type="EMBL" id="JAFLWI010000014">
    <property type="protein sequence ID" value="MBO0482510.1"/>
    <property type="molecule type" value="Genomic_DNA"/>
</dbReference>
<name>A0ABS3I1C4_9ENTE</name>
<dbReference type="InterPro" id="IPR004622">
    <property type="entry name" value="DNA_pol_HolB"/>
</dbReference>
<dbReference type="InterPro" id="IPR027417">
    <property type="entry name" value="P-loop_NTPase"/>
</dbReference>
<dbReference type="GO" id="GO:0003887">
    <property type="term" value="F:DNA-directed DNA polymerase activity"/>
    <property type="evidence" value="ECO:0007669"/>
    <property type="project" value="UniProtKB-EC"/>
</dbReference>
<dbReference type="SUPFAM" id="SSF52540">
    <property type="entry name" value="P-loop containing nucleoside triphosphate hydrolases"/>
    <property type="match status" value="1"/>
</dbReference>
<dbReference type="Proteomes" id="UP000664832">
    <property type="component" value="Unassembled WGS sequence"/>
</dbReference>
<evidence type="ECO:0000313" key="1">
    <source>
        <dbReference type="EMBL" id="MBO0482510.1"/>
    </source>
</evidence>
<gene>
    <name evidence="1" type="primary">holB</name>
    <name evidence="1" type="ORF">JZO71_09260</name>
</gene>
<dbReference type="Pfam" id="PF13177">
    <property type="entry name" value="DNA_pol3_delta2"/>
    <property type="match status" value="1"/>
</dbReference>
<dbReference type="EC" id="2.7.7.7" evidence="1"/>
<protein>
    <submittedName>
        <fullName evidence="1">DNA polymerase III subunit delta</fullName>
        <ecNumber evidence="1">2.7.7.7</ecNumber>
    </submittedName>
</protein>
<dbReference type="NCBIfam" id="TIGR00678">
    <property type="entry name" value="holB"/>
    <property type="match status" value="1"/>
</dbReference>
<comment type="caution">
    <text evidence="1">The sequence shown here is derived from an EMBL/GenBank/DDBJ whole genome shotgun (WGS) entry which is preliminary data.</text>
</comment>
<accession>A0ABS3I1C4</accession>
<keyword evidence="1" id="KW-0808">Transferase</keyword>
<dbReference type="PANTHER" id="PTHR11669:SF8">
    <property type="entry name" value="DNA POLYMERASE III SUBUNIT DELTA"/>
    <property type="match status" value="1"/>
</dbReference>
<keyword evidence="1" id="KW-0548">Nucleotidyltransferase</keyword>
<evidence type="ECO:0000313" key="2">
    <source>
        <dbReference type="Proteomes" id="UP000664832"/>
    </source>
</evidence>
<dbReference type="RefSeq" id="WP_206899213.1">
    <property type="nucleotide sequence ID" value="NZ_JAFLWI010000014.1"/>
</dbReference>
<dbReference type="InterPro" id="IPR050238">
    <property type="entry name" value="DNA_Rep/Repair_Clamp_Loader"/>
</dbReference>
<dbReference type="Gene3D" id="3.40.50.300">
    <property type="entry name" value="P-loop containing nucleotide triphosphate hydrolases"/>
    <property type="match status" value="1"/>
</dbReference>
<dbReference type="PANTHER" id="PTHR11669">
    <property type="entry name" value="REPLICATION FACTOR C / DNA POLYMERASE III GAMMA-TAU SUBUNIT"/>
    <property type="match status" value="1"/>
</dbReference>
<organism evidence="1 2">
    <name type="scientific">Candidatus Enterococcus courvalinii</name>
    <dbReference type="NCBI Taxonomy" id="2815329"/>
    <lineage>
        <taxon>Bacteria</taxon>
        <taxon>Bacillati</taxon>
        <taxon>Bacillota</taxon>
        <taxon>Bacilli</taxon>
        <taxon>Lactobacillales</taxon>
        <taxon>Enterococcaceae</taxon>
        <taxon>Enterococcus</taxon>
    </lineage>
</organism>
<reference evidence="1 2" key="1">
    <citation type="submission" date="2021-03" db="EMBL/GenBank/DDBJ databases">
        <title>Enterococcal diversity collection.</title>
        <authorList>
            <person name="Gilmore M.S."/>
            <person name="Schwartzman J."/>
            <person name="Van Tyne D."/>
            <person name="Martin M."/>
            <person name="Earl A.M."/>
            <person name="Manson A.L."/>
            <person name="Straub T."/>
            <person name="Salamzade R."/>
            <person name="Saavedra J."/>
            <person name="Lebreton F."/>
            <person name="Prichula J."/>
            <person name="Schaufler K."/>
            <person name="Gaca A."/>
            <person name="Sgardioli B."/>
            <person name="Wagenaar J."/>
            <person name="Strong T."/>
        </authorList>
    </citation>
    <scope>NUCLEOTIDE SEQUENCE [LARGE SCALE GENOMIC DNA]</scope>
    <source>
        <strain evidence="1 2">MSG2901</strain>
    </source>
</reference>
<sequence length="317" mass="36926">MKQEELVKLAQMQHFVYHQLQRSFEHGRLAHAYLFEGEKGTGKHEMGIWLAQHLFCTHLSDNQPCGVCNNCQRIQNNEHPDVLVVEPEGQTIKVDQIRRLQTEFSRSGYESKKKVFLIKEAEKMNVSAANSLLKFLEEPPGDFLAILETDAIGRILPTIQSRCQVLHFQELSKEVLIHKLQEEQIPLEKAKLLAFLTNSLRKAVEISEDEWFNEAKDSIYQWFTYLQKQDPQAFIYVQKKLTKVFKEKNQQFMALSILLFYFQEAQKQAIVTEESSKTKKANQIIERILVAEQKLRSNVSFQAVAEQFVLQTIFNYS</sequence>
<keyword evidence="2" id="KW-1185">Reference proteome</keyword>